<evidence type="ECO:0000313" key="3">
    <source>
        <dbReference type="Proteomes" id="UP000322080"/>
    </source>
</evidence>
<dbReference type="Pfam" id="PF24891">
    <property type="entry name" value="DUF7742"/>
    <property type="match status" value="1"/>
</dbReference>
<name>A0A5D0RQP0_9RHOB</name>
<feature type="domain" description="DUF7742" evidence="1">
    <location>
        <begin position="2"/>
        <end position="88"/>
    </location>
</feature>
<gene>
    <name evidence="2" type="ORF">FVF75_01440</name>
</gene>
<dbReference type="InterPro" id="IPR056644">
    <property type="entry name" value="DUF7742"/>
</dbReference>
<comment type="caution">
    <text evidence="2">The sequence shown here is derived from an EMBL/GenBank/DDBJ whole genome shotgun (WGS) entry which is preliminary data.</text>
</comment>
<evidence type="ECO:0000313" key="2">
    <source>
        <dbReference type="EMBL" id="TYB82874.1"/>
    </source>
</evidence>
<keyword evidence="3" id="KW-1185">Reference proteome</keyword>
<reference evidence="2 3" key="1">
    <citation type="submission" date="2019-08" db="EMBL/GenBank/DDBJ databases">
        <title>Identification of a novel species of the genus Boseongicola.</title>
        <authorList>
            <person name="Zhang X.-Q."/>
        </authorList>
    </citation>
    <scope>NUCLEOTIDE SEQUENCE [LARGE SCALE GENOMIC DNA]</scope>
    <source>
        <strain evidence="2 3">HY14</strain>
    </source>
</reference>
<dbReference type="EMBL" id="VSIY01000003">
    <property type="protein sequence ID" value="TYB82874.1"/>
    <property type="molecule type" value="Genomic_DNA"/>
</dbReference>
<dbReference type="RefSeq" id="WP_148375965.1">
    <property type="nucleotide sequence ID" value="NZ_VSIY01000003.1"/>
</dbReference>
<organism evidence="2 3">
    <name type="scientific">Maritimibacter fusiformis</name>
    <dbReference type="NCBI Taxonomy" id="2603819"/>
    <lineage>
        <taxon>Bacteria</taxon>
        <taxon>Pseudomonadati</taxon>
        <taxon>Pseudomonadota</taxon>
        <taxon>Alphaproteobacteria</taxon>
        <taxon>Rhodobacterales</taxon>
        <taxon>Roseobacteraceae</taxon>
        <taxon>Maritimibacter</taxon>
    </lineage>
</organism>
<dbReference type="Proteomes" id="UP000322080">
    <property type="component" value="Unassembled WGS sequence"/>
</dbReference>
<proteinExistence type="predicted"/>
<sequence>MRRVMHGDVVAAGCALLAVPEAGRARLLSRMLAEAEAADRHRRATGRAHPVWGTGSLMSAALARDRVAEPFLDDRAYAECLALVFEVLARRARG</sequence>
<evidence type="ECO:0000259" key="1">
    <source>
        <dbReference type="Pfam" id="PF24891"/>
    </source>
</evidence>
<protein>
    <recommendedName>
        <fullName evidence="1">DUF7742 domain-containing protein</fullName>
    </recommendedName>
</protein>
<accession>A0A5D0RQP0</accession>
<dbReference type="AlphaFoldDB" id="A0A5D0RQP0"/>